<accession>A0ABW0E362</accession>
<name>A0ABW0E362_9ACTN</name>
<dbReference type="RefSeq" id="WP_382054758.1">
    <property type="nucleotide sequence ID" value="NZ_BAAATG010000064.1"/>
</dbReference>
<dbReference type="Pfam" id="PF04321">
    <property type="entry name" value="RmlD_sub_bind"/>
    <property type="match status" value="1"/>
</dbReference>
<dbReference type="Gene3D" id="3.90.25.10">
    <property type="entry name" value="UDP-galactose 4-epimerase, domain 1"/>
    <property type="match status" value="1"/>
</dbReference>
<sequence>MRPAAAPVRRSRPARRGAPRWTRSPASAPSANLNSTAPGRSRRTATTRAAPSTGPRPATGSATARAAGLAGTVARHRDHPTGPRTACSRSELAGERAVSEEPPDASAVVRTPWLHGLHGTNFVRTMISLEPRRPTVDVLDDQRGSPPGARTSPSAQPASGPAPATARTARRR</sequence>
<feature type="domain" description="RmlD-like substrate binding" evidence="2">
    <location>
        <begin position="77"/>
        <end position="150"/>
    </location>
</feature>
<protein>
    <submittedName>
        <fullName evidence="3">Sugar nucleotide-binding protein</fullName>
    </submittedName>
</protein>
<dbReference type="Gene3D" id="3.40.50.720">
    <property type="entry name" value="NAD(P)-binding Rossmann-like Domain"/>
    <property type="match status" value="1"/>
</dbReference>
<feature type="region of interest" description="Disordered" evidence="1">
    <location>
        <begin position="1"/>
        <end position="106"/>
    </location>
</feature>
<evidence type="ECO:0000259" key="2">
    <source>
        <dbReference type="Pfam" id="PF04321"/>
    </source>
</evidence>
<feature type="region of interest" description="Disordered" evidence="1">
    <location>
        <begin position="130"/>
        <end position="172"/>
    </location>
</feature>
<feature type="compositionally biased region" description="Basic and acidic residues" evidence="1">
    <location>
        <begin position="130"/>
        <end position="143"/>
    </location>
</feature>
<feature type="compositionally biased region" description="Basic residues" evidence="1">
    <location>
        <begin position="9"/>
        <end position="18"/>
    </location>
</feature>
<dbReference type="SUPFAM" id="SSF51735">
    <property type="entry name" value="NAD(P)-binding Rossmann-fold domains"/>
    <property type="match status" value="1"/>
</dbReference>
<organism evidence="3 4">
    <name type="scientific">Streptomyces atrovirens</name>
    <dbReference type="NCBI Taxonomy" id="285556"/>
    <lineage>
        <taxon>Bacteria</taxon>
        <taxon>Bacillati</taxon>
        <taxon>Actinomycetota</taxon>
        <taxon>Actinomycetes</taxon>
        <taxon>Kitasatosporales</taxon>
        <taxon>Streptomycetaceae</taxon>
        <taxon>Streptomyces</taxon>
    </lineage>
</organism>
<evidence type="ECO:0000313" key="4">
    <source>
        <dbReference type="Proteomes" id="UP001596035"/>
    </source>
</evidence>
<dbReference type="InterPro" id="IPR036291">
    <property type="entry name" value="NAD(P)-bd_dom_sf"/>
</dbReference>
<proteinExistence type="predicted"/>
<dbReference type="Proteomes" id="UP001596035">
    <property type="component" value="Unassembled WGS sequence"/>
</dbReference>
<feature type="compositionally biased region" description="Low complexity" evidence="1">
    <location>
        <begin position="152"/>
        <end position="172"/>
    </location>
</feature>
<evidence type="ECO:0000256" key="1">
    <source>
        <dbReference type="SAM" id="MobiDB-lite"/>
    </source>
</evidence>
<feature type="compositionally biased region" description="Low complexity" evidence="1">
    <location>
        <begin position="46"/>
        <end position="60"/>
    </location>
</feature>
<keyword evidence="4" id="KW-1185">Reference proteome</keyword>
<feature type="compositionally biased region" description="Low complexity" evidence="1">
    <location>
        <begin position="24"/>
        <end position="39"/>
    </location>
</feature>
<evidence type="ECO:0000313" key="3">
    <source>
        <dbReference type="EMBL" id="MFC5244190.1"/>
    </source>
</evidence>
<dbReference type="InterPro" id="IPR029903">
    <property type="entry name" value="RmlD-like-bd"/>
</dbReference>
<dbReference type="EMBL" id="JBHSKN010000028">
    <property type="protein sequence ID" value="MFC5244190.1"/>
    <property type="molecule type" value="Genomic_DNA"/>
</dbReference>
<gene>
    <name evidence="3" type="ORF">ACFPWV_30490</name>
</gene>
<comment type="caution">
    <text evidence="3">The sequence shown here is derived from an EMBL/GenBank/DDBJ whole genome shotgun (WGS) entry which is preliminary data.</text>
</comment>
<reference evidence="4" key="1">
    <citation type="journal article" date="2019" name="Int. J. Syst. Evol. Microbiol.">
        <title>The Global Catalogue of Microorganisms (GCM) 10K type strain sequencing project: providing services to taxonomists for standard genome sequencing and annotation.</title>
        <authorList>
            <consortium name="The Broad Institute Genomics Platform"/>
            <consortium name="The Broad Institute Genome Sequencing Center for Infectious Disease"/>
            <person name="Wu L."/>
            <person name="Ma J."/>
        </authorList>
    </citation>
    <scope>NUCLEOTIDE SEQUENCE [LARGE SCALE GENOMIC DNA]</scope>
    <source>
        <strain evidence="4">CGMCC 4.7131</strain>
    </source>
</reference>